<organism evidence="1 2">
    <name type="scientific">Gilvimarinus xylanilyticus</name>
    <dbReference type="NCBI Taxonomy" id="2944139"/>
    <lineage>
        <taxon>Bacteria</taxon>
        <taxon>Pseudomonadati</taxon>
        <taxon>Pseudomonadota</taxon>
        <taxon>Gammaproteobacteria</taxon>
        <taxon>Cellvibrionales</taxon>
        <taxon>Cellvibrionaceae</taxon>
        <taxon>Gilvimarinus</taxon>
    </lineage>
</organism>
<keyword evidence="2" id="KW-1185">Reference proteome</keyword>
<dbReference type="InterPro" id="IPR012337">
    <property type="entry name" value="RNaseH-like_sf"/>
</dbReference>
<dbReference type="EMBL" id="JAMFTH010000003">
    <property type="protein sequence ID" value="MCP8899910.1"/>
    <property type="molecule type" value="Genomic_DNA"/>
</dbReference>
<dbReference type="SUPFAM" id="SSF53098">
    <property type="entry name" value="Ribonuclease H-like"/>
    <property type="match status" value="1"/>
</dbReference>
<dbReference type="AlphaFoldDB" id="A0A9X2KWZ1"/>
<dbReference type="InterPro" id="IPR036397">
    <property type="entry name" value="RNaseH_sf"/>
</dbReference>
<comment type="caution">
    <text evidence="1">The sequence shown here is derived from an EMBL/GenBank/DDBJ whole genome shotgun (WGS) entry which is preliminary data.</text>
</comment>
<dbReference type="Proteomes" id="UP001139319">
    <property type="component" value="Unassembled WGS sequence"/>
</dbReference>
<proteinExistence type="predicted"/>
<reference evidence="1" key="1">
    <citation type="submission" date="2022-05" db="EMBL/GenBank/DDBJ databases">
        <authorList>
            <person name="Sun H.-N."/>
        </authorList>
    </citation>
    <scope>NUCLEOTIDE SEQUENCE</scope>
    <source>
        <strain evidence="1">HB14</strain>
    </source>
</reference>
<sequence length="747" mass="85482">MIDSKSTALSREFRLQKVVSPSQDLEDFPEIGGHKFREAYLAVFLDYKANQVFLINLHSTAKFPICVPLDELCNAIDRCDLELSDLGLDTRVTLPEEQLPEGYIKKMNLRFRDIETLVRDLSTTLRSSYGDGIFEEAMKRSGRSRQYIYDTFYSYLRSGRRLQGLGLPQGKDANRVPKKRSILVKQGAPNKDIARGKILNDSDYKAFDAARRLYSKTSGMSIKRSLEIIWRKRYFKTRTSNTLIEKQRTGENYSTELLPPEERPSHGQYYYWLKKYYGGSIPKRDRKKSNATEYDANLRGRPGDAYTHLVAPGECYVLDETPFDEELVSAFDPTRSTKIGKPTLYFVRDIFTRAIVGVYITTQNPSYATVKEALFCAVREKSDFLKEIGIPMDPKEWPMAGVPQAIFVDRAEFHNRLSEGPLMDLPITVKFARAGRGDDKPLAETIFNVFSKFMQGVSSAHQTKSQRDIALQVARKKACLTISELYYIASIYIRHYNNTHLIEDYPLTREMVRDGVKPIPRQIWEWGSVYRPSGFVQISESELYLKLLEAGEVSVHKDGLLLLGSGLRYNCAWTLEQGLQDRRPHGNSAVKFPCRLFRGLVDLIFVSTAEGLKPATLDARDQRFTGLSFVEVHHQRESERSDYADLKETSLRSKVFLDDLIETTVNSARSVQIKAPVPKLGKIKEQRMFESTLELVTQQYRFLNAAREQFGIGLSDTSETPYEEVPRNEFGEIGTHESHEELDAFNQ</sequence>
<evidence type="ECO:0000313" key="2">
    <source>
        <dbReference type="Proteomes" id="UP001139319"/>
    </source>
</evidence>
<accession>A0A9X2KWZ1</accession>
<dbReference type="GO" id="GO:0003676">
    <property type="term" value="F:nucleic acid binding"/>
    <property type="evidence" value="ECO:0007669"/>
    <property type="project" value="InterPro"/>
</dbReference>
<evidence type="ECO:0000313" key="1">
    <source>
        <dbReference type="EMBL" id="MCP8899910.1"/>
    </source>
</evidence>
<dbReference type="Gene3D" id="3.30.420.10">
    <property type="entry name" value="Ribonuclease H-like superfamily/Ribonuclease H"/>
    <property type="match status" value="1"/>
</dbReference>
<reference evidence="1" key="2">
    <citation type="submission" date="2023-01" db="EMBL/GenBank/DDBJ databases">
        <title>Gilvimarinus xylanilyticus HB14 isolated from Caulerpa lentillifera aquaculture base in Hainan, China.</title>
        <authorList>
            <person name="Zhang Y.-J."/>
        </authorList>
    </citation>
    <scope>NUCLEOTIDE SEQUENCE</scope>
    <source>
        <strain evidence="1">HB14</strain>
    </source>
</reference>
<evidence type="ECO:0008006" key="3">
    <source>
        <dbReference type="Google" id="ProtNLM"/>
    </source>
</evidence>
<protein>
    <recommendedName>
        <fullName evidence="3">Integrase catalytic domain-containing protein</fullName>
    </recommendedName>
</protein>
<dbReference type="RefSeq" id="WP_253968204.1">
    <property type="nucleotide sequence ID" value="NZ_JAMFTH010000003.1"/>
</dbReference>
<name>A0A9X2KWZ1_9GAMM</name>
<gene>
    <name evidence="1" type="ORF">M6D89_11430</name>
</gene>